<dbReference type="EMBL" id="CP046172">
    <property type="protein sequence ID" value="QIS09289.1"/>
    <property type="molecule type" value="Genomic_DNA"/>
</dbReference>
<accession>A0A6G9Y7V0</accession>
<name>A0A6G9Y7V0_9NOCA</name>
<gene>
    <name evidence="1" type="ORF">F5544_06895</name>
</gene>
<evidence type="ECO:0000313" key="2">
    <source>
        <dbReference type="Proteomes" id="UP000503540"/>
    </source>
</evidence>
<dbReference type="RefSeq" id="WP_167472416.1">
    <property type="nucleotide sequence ID" value="NZ_CP046172.1"/>
</dbReference>
<protein>
    <submittedName>
        <fullName evidence="1">Uncharacterized protein</fullName>
    </submittedName>
</protein>
<reference evidence="1 2" key="1">
    <citation type="journal article" date="2019" name="ACS Chem. Biol.">
        <title>Identification and Mobilization of a Cryptic Antibiotic Biosynthesis Gene Locus from a Human-Pathogenic Nocardia Isolate.</title>
        <authorList>
            <person name="Herisse M."/>
            <person name="Ishida K."/>
            <person name="Porter J.L."/>
            <person name="Howden B."/>
            <person name="Hertweck C."/>
            <person name="Stinear T.P."/>
            <person name="Pidot S.J."/>
        </authorList>
    </citation>
    <scope>NUCLEOTIDE SEQUENCE [LARGE SCALE GENOMIC DNA]</scope>
    <source>
        <strain evidence="1 2">AUSMDU00012717</strain>
    </source>
</reference>
<dbReference type="KEGG" id="nah:F5544_06895"/>
<proteinExistence type="predicted"/>
<evidence type="ECO:0000313" key="1">
    <source>
        <dbReference type="EMBL" id="QIS09289.1"/>
    </source>
</evidence>
<organism evidence="1 2">
    <name type="scientific">Nocardia arthritidis</name>
    <dbReference type="NCBI Taxonomy" id="228602"/>
    <lineage>
        <taxon>Bacteria</taxon>
        <taxon>Bacillati</taxon>
        <taxon>Actinomycetota</taxon>
        <taxon>Actinomycetes</taxon>
        <taxon>Mycobacteriales</taxon>
        <taxon>Nocardiaceae</taxon>
        <taxon>Nocardia</taxon>
    </lineage>
</organism>
<dbReference type="AlphaFoldDB" id="A0A6G9Y7V0"/>
<sequence>MPTNPVLGGGLRNVKYVAASRFRPVETSALVSFLVGDNEIRLSLTDARTLAEVLPNVLAEHSIALALAPLMEVV</sequence>
<keyword evidence="2" id="KW-1185">Reference proteome</keyword>
<dbReference type="Proteomes" id="UP000503540">
    <property type="component" value="Chromosome"/>
</dbReference>